<evidence type="ECO:0000313" key="4">
    <source>
        <dbReference type="Proteomes" id="UP000548867"/>
    </source>
</evidence>
<proteinExistence type="inferred from homology"/>
<dbReference type="Proteomes" id="UP000548867">
    <property type="component" value="Unassembled WGS sequence"/>
</dbReference>
<dbReference type="InterPro" id="IPR038765">
    <property type="entry name" value="Papain-like_cys_pep_sf"/>
</dbReference>
<keyword evidence="4" id="KW-1185">Reference proteome</keyword>
<dbReference type="RefSeq" id="WP_183626576.1">
    <property type="nucleotide sequence ID" value="NZ_JACIDX010000010.1"/>
</dbReference>
<comment type="caution">
    <text evidence="3">The sequence shown here is derived from an EMBL/GenBank/DDBJ whole genome shotgun (WGS) entry which is preliminary data.</text>
</comment>
<dbReference type="GO" id="GO:0046990">
    <property type="term" value="F:N-hydroxyarylamine O-acetyltransferase activity"/>
    <property type="evidence" value="ECO:0007669"/>
    <property type="project" value="UniProtKB-EC"/>
</dbReference>
<reference evidence="3 4" key="1">
    <citation type="submission" date="2020-08" db="EMBL/GenBank/DDBJ databases">
        <title>Genomic Encyclopedia of Type Strains, Phase IV (KMG-IV): sequencing the most valuable type-strain genomes for metagenomic binning, comparative biology and taxonomic classification.</title>
        <authorList>
            <person name="Goeker M."/>
        </authorList>
    </citation>
    <scope>NUCLEOTIDE SEQUENCE [LARGE SCALE GENOMIC DNA]</scope>
    <source>
        <strain evidence="3 4">DSM 27057</strain>
    </source>
</reference>
<comment type="similarity">
    <text evidence="1 2">Belongs to the arylamine N-acetyltransferase family.</text>
</comment>
<accession>A0A7W6CJP4</accession>
<evidence type="ECO:0000256" key="1">
    <source>
        <dbReference type="ARBA" id="ARBA00006547"/>
    </source>
</evidence>
<keyword evidence="3" id="KW-0012">Acyltransferase</keyword>
<evidence type="ECO:0000256" key="2">
    <source>
        <dbReference type="RuleBase" id="RU003452"/>
    </source>
</evidence>
<dbReference type="Pfam" id="PF00797">
    <property type="entry name" value="Acetyltransf_2"/>
    <property type="match status" value="1"/>
</dbReference>
<dbReference type="SUPFAM" id="SSF54001">
    <property type="entry name" value="Cysteine proteinases"/>
    <property type="match status" value="1"/>
</dbReference>
<organism evidence="3 4">
    <name type="scientific">Novosphingobium sediminicola</name>
    <dbReference type="NCBI Taxonomy" id="563162"/>
    <lineage>
        <taxon>Bacteria</taxon>
        <taxon>Pseudomonadati</taxon>
        <taxon>Pseudomonadota</taxon>
        <taxon>Alphaproteobacteria</taxon>
        <taxon>Sphingomonadales</taxon>
        <taxon>Sphingomonadaceae</taxon>
        <taxon>Novosphingobium</taxon>
    </lineage>
</organism>
<dbReference type="AlphaFoldDB" id="A0A7W6CJP4"/>
<evidence type="ECO:0000313" key="3">
    <source>
        <dbReference type="EMBL" id="MBB3955894.1"/>
    </source>
</evidence>
<protein>
    <submittedName>
        <fullName evidence="3">N-hydroxyarylamine O-acetyltransferase</fullName>
        <ecNumber evidence="3">2.3.1.118</ecNumber>
    </submittedName>
</protein>
<keyword evidence="3" id="KW-0808">Transferase</keyword>
<dbReference type="EC" id="2.3.1.118" evidence="3"/>
<dbReference type="PANTHER" id="PTHR11786:SF0">
    <property type="entry name" value="ARYLAMINE N-ACETYLTRANSFERASE 4-RELATED"/>
    <property type="match status" value="1"/>
</dbReference>
<gene>
    <name evidence="3" type="ORF">GGR38_002850</name>
</gene>
<dbReference type="EMBL" id="JACIDX010000010">
    <property type="protein sequence ID" value="MBB3955894.1"/>
    <property type="molecule type" value="Genomic_DNA"/>
</dbReference>
<sequence>MSAPYASLIPTDADRLALYLARIGLAAPVKPTAEGLAVLQRAHRMNIGFENMDVMLGRGISLDPDAIFGKLVMGARGGYCFEQNWLFGTMLAQMGFANRPLLARVWLGLPEDAPASPLTHTFRLVDLDEQAWIADAGFGGSYVPPMPLTDGATAQTSDGAQHRITRHSAPGSLAGEWLVERLGPAAATDGRATAPGWQKQYSFNLNEVAPIDLELSNHWTFTKPETRFTTAWIASIVLEDGFAALNGRRLTMYAGGRGDVMDIAHAQDWRAMLADLFRVELSEDEVAGLRVF</sequence>
<dbReference type="Gene3D" id="2.40.128.150">
    <property type="entry name" value="Cysteine proteinases"/>
    <property type="match status" value="1"/>
</dbReference>
<dbReference type="Gene3D" id="3.30.2140.10">
    <property type="entry name" value="Arylamine N-acetyltransferase"/>
    <property type="match status" value="1"/>
</dbReference>
<dbReference type="InterPro" id="IPR001447">
    <property type="entry name" value="Arylamine_N-AcTrfase"/>
</dbReference>
<dbReference type="PANTHER" id="PTHR11786">
    <property type="entry name" value="N-HYDROXYARYLAMINE O-ACETYLTRANSFERASE"/>
    <property type="match status" value="1"/>
</dbReference>
<name>A0A7W6CJP4_9SPHN</name>
<dbReference type="PRINTS" id="PR01543">
    <property type="entry name" value="ANATRNSFRASE"/>
</dbReference>